<reference evidence="2" key="1">
    <citation type="submission" date="2023-03" db="EMBL/GenBank/DDBJ databases">
        <title>Massive genome expansion in bonnet fungi (Mycena s.s.) driven by repeated elements and novel gene families across ecological guilds.</title>
        <authorList>
            <consortium name="Lawrence Berkeley National Laboratory"/>
            <person name="Harder C.B."/>
            <person name="Miyauchi S."/>
            <person name="Viragh M."/>
            <person name="Kuo A."/>
            <person name="Thoen E."/>
            <person name="Andreopoulos B."/>
            <person name="Lu D."/>
            <person name="Skrede I."/>
            <person name="Drula E."/>
            <person name="Henrissat B."/>
            <person name="Morin E."/>
            <person name="Kohler A."/>
            <person name="Barry K."/>
            <person name="LaButti K."/>
            <person name="Morin E."/>
            <person name="Salamov A."/>
            <person name="Lipzen A."/>
            <person name="Mereny Z."/>
            <person name="Hegedus B."/>
            <person name="Baldrian P."/>
            <person name="Stursova M."/>
            <person name="Weitz H."/>
            <person name="Taylor A."/>
            <person name="Grigoriev I.V."/>
            <person name="Nagy L.G."/>
            <person name="Martin F."/>
            <person name="Kauserud H."/>
        </authorList>
    </citation>
    <scope>NUCLEOTIDE SEQUENCE</scope>
    <source>
        <strain evidence="2">9284</strain>
    </source>
</reference>
<dbReference type="AlphaFoldDB" id="A0AAD7FBE3"/>
<proteinExistence type="predicted"/>
<feature type="transmembrane region" description="Helical" evidence="1">
    <location>
        <begin position="32"/>
        <end position="50"/>
    </location>
</feature>
<keyword evidence="1" id="KW-0472">Membrane</keyword>
<sequence length="155" mass="17395">MPINPTHTLPRTHICPLVPCASSSEQLRLPSVIPIPFFVALFAPVSYVAARDLRRKKIMRIPTELRSDHQCVRISISSQPKLPRISIKHPLHTDVTGWQPLPLPGTANESDQPLPRILCPPARRIVAADRHRGHCNRQTVAGALRRFPRLGRRAV</sequence>
<name>A0AAD7FBE3_9AGAR</name>
<keyword evidence="1" id="KW-1133">Transmembrane helix</keyword>
<evidence type="ECO:0000256" key="1">
    <source>
        <dbReference type="SAM" id="Phobius"/>
    </source>
</evidence>
<keyword evidence="1" id="KW-0812">Transmembrane</keyword>
<evidence type="ECO:0000313" key="3">
    <source>
        <dbReference type="Proteomes" id="UP001221142"/>
    </source>
</evidence>
<protein>
    <submittedName>
        <fullName evidence="2">Uncharacterized protein</fullName>
    </submittedName>
</protein>
<comment type="caution">
    <text evidence="2">The sequence shown here is derived from an EMBL/GenBank/DDBJ whole genome shotgun (WGS) entry which is preliminary data.</text>
</comment>
<evidence type="ECO:0000313" key="2">
    <source>
        <dbReference type="EMBL" id="KAJ7608969.1"/>
    </source>
</evidence>
<dbReference type="Proteomes" id="UP001221142">
    <property type="component" value="Unassembled WGS sequence"/>
</dbReference>
<keyword evidence="3" id="KW-1185">Reference proteome</keyword>
<accession>A0AAD7FBE3</accession>
<gene>
    <name evidence="2" type="ORF">FB45DRAFT_373123</name>
</gene>
<dbReference type="EMBL" id="JARKIF010000042">
    <property type="protein sequence ID" value="KAJ7608969.1"/>
    <property type="molecule type" value="Genomic_DNA"/>
</dbReference>
<organism evidence="2 3">
    <name type="scientific">Roridomyces roridus</name>
    <dbReference type="NCBI Taxonomy" id="1738132"/>
    <lineage>
        <taxon>Eukaryota</taxon>
        <taxon>Fungi</taxon>
        <taxon>Dikarya</taxon>
        <taxon>Basidiomycota</taxon>
        <taxon>Agaricomycotina</taxon>
        <taxon>Agaricomycetes</taxon>
        <taxon>Agaricomycetidae</taxon>
        <taxon>Agaricales</taxon>
        <taxon>Marasmiineae</taxon>
        <taxon>Mycenaceae</taxon>
        <taxon>Roridomyces</taxon>
    </lineage>
</organism>